<dbReference type="PROSITE" id="PS51635">
    <property type="entry name" value="PNPLA"/>
    <property type="match status" value="1"/>
</dbReference>
<evidence type="ECO:0000256" key="1">
    <source>
        <dbReference type="ARBA" id="ARBA00022801"/>
    </source>
</evidence>
<dbReference type="KEGG" id="mbah:HYN46_14580"/>
<sequence>MPLHPKRRELDQALAHASSYQEWLGIAQELDTRDGLMDWRSSDASAFCHERLMREHIQQMRSMIEHQDLGGLATLLQESVYRHLGELNNPELYLYARSGTKQIVSEYLDEVEHVMRSLSEQPIPQMSEQQKLALFEQAARIYGCPALMLSGGATFGIYHLGVVKALFEQNLLPKVLVGSSMGAIIAAGMCNRTDEELAEFFKTQVYEIHRDALRWRRPQAMRKQHSAMDEQQLLEHIRVNVGSVTFAEAYAKSGRVLNISVSPTRTHQKPRVLNYLTAPDVLVEYAVLASCAVPLLYPPVTLYARGKDGRKIPYMSTETWIDGSVHGDLPRERLARLHNVNQTIISQANPHIIPFITHRNHRGVRALGKQVLSSVIHVGSAELLDIGRHIFNKTPLSPLLSHAHAIAAQSYLGDINIQFPFQPAAYLKVVTNPTPERLAHYIRLGEQATWPQIAMIRDLTRISRLFPECIAQIKANMATT</sequence>
<dbReference type="SUPFAM" id="SSF52151">
    <property type="entry name" value="FabD/lysophospholipase-like"/>
    <property type="match status" value="1"/>
</dbReference>
<proteinExistence type="predicted"/>
<dbReference type="OrthoDB" id="7055653at2"/>
<dbReference type="PANTHER" id="PTHR14226">
    <property type="entry name" value="NEUROPATHY TARGET ESTERASE/SWISS CHEESE D.MELANOGASTER"/>
    <property type="match status" value="1"/>
</dbReference>
<feature type="active site" description="Proton acceptor" evidence="4">
    <location>
        <position position="322"/>
    </location>
</feature>
<comment type="caution">
    <text evidence="4">Lacks conserved residue(s) required for the propagation of feature annotation.</text>
</comment>
<dbReference type="InterPro" id="IPR021771">
    <property type="entry name" value="Triacylglycerol_lipase_N"/>
</dbReference>
<keyword evidence="1 4" id="KW-0378">Hydrolase</keyword>
<keyword evidence="7" id="KW-1185">Reference proteome</keyword>
<keyword evidence="3 4" id="KW-0443">Lipid metabolism</keyword>
<protein>
    <submittedName>
        <fullName evidence="6">DUF3336 domain-containing protein</fullName>
    </submittedName>
</protein>
<dbReference type="AlphaFoldDB" id="A0A345P9J8"/>
<name>A0A345P9J8_9GAMM</name>
<dbReference type="Gene3D" id="3.40.1090.10">
    <property type="entry name" value="Cytosolic phospholipase A2 catalytic domain"/>
    <property type="match status" value="2"/>
</dbReference>
<keyword evidence="2 4" id="KW-0442">Lipid degradation</keyword>
<reference evidence="6 7" key="1">
    <citation type="submission" date="2018-07" db="EMBL/GenBank/DDBJ databases">
        <title>Genome sequencing of Moraxellaceae gen. HYN0046.</title>
        <authorList>
            <person name="Kim M."/>
            <person name="Yi H."/>
        </authorList>
    </citation>
    <scope>NUCLEOTIDE SEQUENCE [LARGE SCALE GENOMIC DNA]</scope>
    <source>
        <strain evidence="6 7">HYN0046</strain>
    </source>
</reference>
<dbReference type="PANTHER" id="PTHR14226:SF10">
    <property type="entry name" value="TRIACYLGLYCEROL LIPASE 4-RELATED"/>
    <property type="match status" value="1"/>
</dbReference>
<dbReference type="RefSeq" id="WP_114900065.1">
    <property type="nucleotide sequence ID" value="NZ_CP031222.1"/>
</dbReference>
<dbReference type="Pfam" id="PF01734">
    <property type="entry name" value="Patatin"/>
    <property type="match status" value="1"/>
</dbReference>
<feature type="active site" description="Nucleophile" evidence="4">
    <location>
        <position position="180"/>
    </location>
</feature>
<evidence type="ECO:0000256" key="2">
    <source>
        <dbReference type="ARBA" id="ARBA00022963"/>
    </source>
</evidence>
<accession>A0A345P9J8</accession>
<evidence type="ECO:0000256" key="4">
    <source>
        <dbReference type="PROSITE-ProRule" id="PRU01161"/>
    </source>
</evidence>
<evidence type="ECO:0000313" key="7">
    <source>
        <dbReference type="Proteomes" id="UP000253940"/>
    </source>
</evidence>
<feature type="domain" description="PNPLA" evidence="5">
    <location>
        <begin position="147"/>
        <end position="335"/>
    </location>
</feature>
<evidence type="ECO:0000259" key="5">
    <source>
        <dbReference type="PROSITE" id="PS51635"/>
    </source>
</evidence>
<evidence type="ECO:0000256" key="3">
    <source>
        <dbReference type="ARBA" id="ARBA00023098"/>
    </source>
</evidence>
<dbReference type="Proteomes" id="UP000253940">
    <property type="component" value="Chromosome"/>
</dbReference>
<evidence type="ECO:0000313" key="6">
    <source>
        <dbReference type="EMBL" id="AXI03957.1"/>
    </source>
</evidence>
<gene>
    <name evidence="6" type="ORF">HYN46_14580</name>
</gene>
<dbReference type="GO" id="GO:0016042">
    <property type="term" value="P:lipid catabolic process"/>
    <property type="evidence" value="ECO:0007669"/>
    <property type="project" value="UniProtKB-UniRule"/>
</dbReference>
<feature type="short sequence motif" description="GXSXG" evidence="4">
    <location>
        <begin position="178"/>
        <end position="182"/>
    </location>
</feature>
<dbReference type="InterPro" id="IPR002641">
    <property type="entry name" value="PNPLA_dom"/>
</dbReference>
<dbReference type="EMBL" id="CP031222">
    <property type="protein sequence ID" value="AXI03957.1"/>
    <property type="molecule type" value="Genomic_DNA"/>
</dbReference>
<dbReference type="Pfam" id="PF11815">
    <property type="entry name" value="DUF3336"/>
    <property type="match status" value="1"/>
</dbReference>
<dbReference type="GO" id="GO:0004806">
    <property type="term" value="F:triacylglycerol lipase activity"/>
    <property type="evidence" value="ECO:0007669"/>
    <property type="project" value="InterPro"/>
</dbReference>
<dbReference type="InterPro" id="IPR050301">
    <property type="entry name" value="NTE"/>
</dbReference>
<dbReference type="InterPro" id="IPR016035">
    <property type="entry name" value="Acyl_Trfase/lysoPLipase"/>
</dbReference>
<organism evidence="6 7">
    <name type="scientific">Aquirhabdus parva</name>
    <dbReference type="NCBI Taxonomy" id="2283318"/>
    <lineage>
        <taxon>Bacteria</taxon>
        <taxon>Pseudomonadati</taxon>
        <taxon>Pseudomonadota</taxon>
        <taxon>Gammaproteobacteria</taxon>
        <taxon>Moraxellales</taxon>
        <taxon>Moraxellaceae</taxon>
        <taxon>Aquirhabdus</taxon>
    </lineage>
</organism>